<evidence type="ECO:0000313" key="2">
    <source>
        <dbReference type="Proteomes" id="UP001370758"/>
    </source>
</evidence>
<sequence>MPCAGPYLPDKIYLSNPPNTSPRTKYFLHHGWPPQIASRLASNPRNYQNWLRAYEKRPFICREREFMGKSDILGLRAKMRMLRARAIWESYRQ</sequence>
<organism evidence="1 2">
    <name type="scientific">Arthrobotrys musiformis</name>
    <dbReference type="NCBI Taxonomy" id="47236"/>
    <lineage>
        <taxon>Eukaryota</taxon>
        <taxon>Fungi</taxon>
        <taxon>Dikarya</taxon>
        <taxon>Ascomycota</taxon>
        <taxon>Pezizomycotina</taxon>
        <taxon>Orbiliomycetes</taxon>
        <taxon>Orbiliales</taxon>
        <taxon>Orbiliaceae</taxon>
        <taxon>Arthrobotrys</taxon>
    </lineage>
</organism>
<protein>
    <submittedName>
        <fullName evidence="1">Uncharacterized protein</fullName>
    </submittedName>
</protein>
<reference evidence="1 2" key="1">
    <citation type="submission" date="2023-08" db="EMBL/GenBank/DDBJ databases">
        <authorList>
            <person name="Palmer J.M."/>
        </authorList>
    </citation>
    <scope>NUCLEOTIDE SEQUENCE [LARGE SCALE GENOMIC DNA]</scope>
    <source>
        <strain evidence="1 2">TWF481</strain>
    </source>
</reference>
<evidence type="ECO:0000313" key="1">
    <source>
        <dbReference type="EMBL" id="KAK6512626.1"/>
    </source>
</evidence>
<comment type="caution">
    <text evidence="1">The sequence shown here is derived from an EMBL/GenBank/DDBJ whole genome shotgun (WGS) entry which is preliminary data.</text>
</comment>
<dbReference type="EMBL" id="JAVHJL010000001">
    <property type="protein sequence ID" value="KAK6512626.1"/>
    <property type="molecule type" value="Genomic_DNA"/>
</dbReference>
<accession>A0AAV9WWU4</accession>
<name>A0AAV9WWU4_9PEZI</name>
<dbReference type="Proteomes" id="UP001370758">
    <property type="component" value="Unassembled WGS sequence"/>
</dbReference>
<gene>
    <name evidence="1" type="ORF">TWF481_001508</name>
</gene>
<proteinExistence type="predicted"/>
<keyword evidence="2" id="KW-1185">Reference proteome</keyword>
<dbReference type="AlphaFoldDB" id="A0AAV9WWU4"/>